<dbReference type="EMBL" id="KI670499">
    <property type="protein sequence ID" value="ETL50047.1"/>
    <property type="molecule type" value="Genomic_DNA"/>
</dbReference>
<evidence type="ECO:0000313" key="2">
    <source>
        <dbReference type="EMBL" id="ETL50047.1"/>
    </source>
</evidence>
<evidence type="ECO:0000313" key="4">
    <source>
        <dbReference type="Proteomes" id="UP000053864"/>
    </source>
</evidence>
<dbReference type="EMBL" id="KI690534">
    <property type="protein sequence ID" value="ETM56374.1"/>
    <property type="molecule type" value="Genomic_DNA"/>
</dbReference>
<organism evidence="1">
    <name type="scientific">Phytophthora nicotianae</name>
    <name type="common">Potato buckeye rot agent</name>
    <name type="synonym">Phytophthora parasitica</name>
    <dbReference type="NCBI Taxonomy" id="4792"/>
    <lineage>
        <taxon>Eukaryota</taxon>
        <taxon>Sar</taxon>
        <taxon>Stramenopiles</taxon>
        <taxon>Oomycota</taxon>
        <taxon>Peronosporomycetes</taxon>
        <taxon>Peronosporales</taxon>
        <taxon>Peronosporaceae</taxon>
        <taxon>Phytophthora</taxon>
    </lineage>
</organism>
<dbReference type="EMBL" id="KI684028">
    <property type="protein sequence ID" value="ETK96694.1"/>
    <property type="molecule type" value="Genomic_DNA"/>
</dbReference>
<dbReference type="Proteomes" id="UP000054532">
    <property type="component" value="Unassembled WGS sequence"/>
</dbReference>
<reference evidence="3" key="3">
    <citation type="submission" date="2013-11" db="EMBL/GenBank/DDBJ databases">
        <title>The Genome Sequence of Phytophthora parasitica IAC_01/95.</title>
        <authorList>
            <consortium name="The Broad Institute Genomics Platform"/>
            <person name="Russ C."/>
            <person name="Tyler B."/>
            <person name="Panabieres F."/>
            <person name="Shan W."/>
            <person name="Tripathy S."/>
            <person name="Grunwald N."/>
            <person name="Machado M."/>
            <person name="Johnson C.S."/>
            <person name="Arredondo F."/>
            <person name="Hong C."/>
            <person name="Coffey M."/>
            <person name="Young S.K."/>
            <person name="Zeng Q."/>
            <person name="Gargeya S."/>
            <person name="Fitzgerald M."/>
            <person name="Abouelleil A."/>
            <person name="Alvarado L."/>
            <person name="Chapman S.B."/>
            <person name="Gainer-Dewar J."/>
            <person name="Goldberg J."/>
            <person name="Griggs A."/>
            <person name="Gujja S."/>
            <person name="Hansen M."/>
            <person name="Howarth C."/>
            <person name="Imamovic A."/>
            <person name="Ireland A."/>
            <person name="Larimer J."/>
            <person name="McCowan C."/>
            <person name="Murphy C."/>
            <person name="Pearson M."/>
            <person name="Poon T.W."/>
            <person name="Priest M."/>
            <person name="Roberts A."/>
            <person name="Saif S."/>
            <person name="Shea T."/>
            <person name="Sykes S."/>
            <person name="Wortman J."/>
            <person name="Nusbaum C."/>
            <person name="Birren B."/>
        </authorList>
    </citation>
    <scope>NUCLEOTIDE SEQUENCE [LARGE SCALE GENOMIC DNA]</scope>
    <source>
        <strain evidence="3">IAC_01/95</strain>
    </source>
</reference>
<evidence type="ECO:0000313" key="1">
    <source>
        <dbReference type="EMBL" id="ETK96694.1"/>
    </source>
</evidence>
<dbReference type="Proteomes" id="UP000053864">
    <property type="component" value="Unassembled WGS sequence"/>
</dbReference>
<proteinExistence type="predicted"/>
<dbReference type="Proteomes" id="UP000053236">
    <property type="component" value="Unassembled WGS sequence"/>
</dbReference>
<evidence type="ECO:0000313" key="3">
    <source>
        <dbReference type="EMBL" id="ETM56374.1"/>
    </source>
</evidence>
<dbReference type="AlphaFoldDB" id="W2HNF1"/>
<reference evidence="1" key="1">
    <citation type="submission" date="2013-11" db="EMBL/GenBank/DDBJ databases">
        <title>The Genome Sequence of Phytophthora parasitica CJ02B3.</title>
        <authorList>
            <consortium name="The Broad Institute Genomics Platform"/>
            <person name="Russ C."/>
            <person name="Tyler B."/>
            <person name="Panabieres F."/>
            <person name="Shan W."/>
            <person name="Tripathy S."/>
            <person name="Grunwald N."/>
            <person name="Machado M."/>
            <person name="Johnson C.S."/>
            <person name="Arredondo F."/>
            <person name="Hong C."/>
            <person name="Coffey M."/>
            <person name="Young S.K."/>
            <person name="Zeng Q."/>
            <person name="Gargeya S."/>
            <person name="Fitzgerald M."/>
            <person name="Abouelleil A."/>
            <person name="Alvarado L."/>
            <person name="Chapman S.B."/>
            <person name="Gainer-Dewar J."/>
            <person name="Goldberg J."/>
            <person name="Griggs A."/>
            <person name="Gujja S."/>
            <person name="Hansen M."/>
            <person name="Howarth C."/>
            <person name="Imamovic A."/>
            <person name="Ireland A."/>
            <person name="Larimer J."/>
            <person name="McCowan C."/>
            <person name="Murphy C."/>
            <person name="Pearson M."/>
            <person name="Poon T.W."/>
            <person name="Priest M."/>
            <person name="Roberts A."/>
            <person name="Saif S."/>
            <person name="Shea T."/>
            <person name="Sykes S."/>
            <person name="Wortman J."/>
            <person name="Nusbaum C."/>
            <person name="Birren B."/>
        </authorList>
    </citation>
    <scope>NUCLEOTIDE SEQUENCE [LARGE SCALE GENOMIC DNA]</scope>
    <source>
        <strain evidence="1">CJ02B3</strain>
    </source>
</reference>
<reference evidence="2 4" key="2">
    <citation type="submission" date="2013-11" db="EMBL/GenBank/DDBJ databases">
        <title>The Genome Sequence of Phytophthora parasitica CJ05E6.</title>
        <authorList>
            <consortium name="The Broad Institute Genomics Platform"/>
            <person name="Russ C."/>
            <person name="Tyler B."/>
            <person name="Panabieres F."/>
            <person name="Shan W."/>
            <person name="Tripathy S."/>
            <person name="Grunwald N."/>
            <person name="Machado M."/>
            <person name="Johnson C.S."/>
            <person name="Arredondo F."/>
            <person name="Hong C."/>
            <person name="Coffey M."/>
            <person name="Young S.K."/>
            <person name="Zeng Q."/>
            <person name="Gargeya S."/>
            <person name="Fitzgerald M."/>
            <person name="Abouelleil A."/>
            <person name="Alvarado L."/>
            <person name="Chapman S.B."/>
            <person name="Gainer-Dewar J."/>
            <person name="Goldberg J."/>
            <person name="Griggs A."/>
            <person name="Gujja S."/>
            <person name="Hansen M."/>
            <person name="Howarth C."/>
            <person name="Imamovic A."/>
            <person name="Ireland A."/>
            <person name="Larimer J."/>
            <person name="McCowan C."/>
            <person name="Murphy C."/>
            <person name="Pearson M."/>
            <person name="Poon T.W."/>
            <person name="Priest M."/>
            <person name="Roberts A."/>
            <person name="Saif S."/>
            <person name="Shea T."/>
            <person name="Sykes S."/>
            <person name="Wortman J."/>
            <person name="Nusbaum C."/>
            <person name="Birren B."/>
        </authorList>
    </citation>
    <scope>NUCLEOTIDE SEQUENCE [LARGE SCALE GENOMIC DNA]</scope>
    <source>
        <strain evidence="2 4">CJ05E6</strain>
    </source>
</reference>
<name>W2HNF1_PHYNI</name>
<gene>
    <name evidence="3" type="ORF">L914_00645</name>
    <name evidence="1" type="ORF">L915_00654</name>
    <name evidence="2" type="ORF">L916_00655</name>
</gene>
<accession>W2HNF1</accession>
<protein>
    <submittedName>
        <fullName evidence="1">Uncharacterized protein</fullName>
    </submittedName>
</protein>
<sequence length="30" mass="3537">MVIRVHYSVFNEAHTVLEKHLDAQLRHHVG</sequence>